<name>A0ABY2DNU6_9ACTN</name>
<protein>
    <submittedName>
        <fullName evidence="2">Caspase family protein</fullName>
    </submittedName>
</protein>
<organism evidence="2 3">
    <name type="scientific">Micromonospora fluostatini</name>
    <dbReference type="NCBI Taxonomy" id="1629071"/>
    <lineage>
        <taxon>Bacteria</taxon>
        <taxon>Bacillati</taxon>
        <taxon>Actinomycetota</taxon>
        <taxon>Actinomycetes</taxon>
        <taxon>Micromonosporales</taxon>
        <taxon>Micromonosporaceae</taxon>
        <taxon>Micromonospora</taxon>
    </lineage>
</organism>
<dbReference type="InterPro" id="IPR029030">
    <property type="entry name" value="Caspase-like_dom_sf"/>
</dbReference>
<feature type="non-terminal residue" evidence="2">
    <location>
        <position position="362"/>
    </location>
</feature>
<dbReference type="InterPro" id="IPR050452">
    <property type="entry name" value="Metacaspase"/>
</dbReference>
<dbReference type="Pfam" id="PF00656">
    <property type="entry name" value="Peptidase_C14"/>
    <property type="match status" value="1"/>
</dbReference>
<dbReference type="EMBL" id="SMKE01000054">
    <property type="protein sequence ID" value="TDC01350.1"/>
    <property type="molecule type" value="Genomic_DNA"/>
</dbReference>
<sequence length="362" mass="38829">MGMKRTALLIGAQTNGLSGVFNDVEAMAQALTPRGFAVRRLVTPNATRAGILDAYEKLIADADPDDAYVIYYSGHGGRLQAPDGQDLQFIVPDDYADSGDDDFRGLTDAELSVLLARLTDLAPNVTVVFDCCHAAHMSRHHDRRVKALLRPAPGRWRPTYASVERHVRALVASGLPIDRRPLVGNPRAVRVVACAPSESAWEGTNRNGVQMGLLTDALSRALREADGLRVTWSTLLDTVRRHVQTFAPTQRPEVEGPAGRQPFETTEVDPLDTLPVAADGPDRVRLLGAPLLDVEVGDEFAIMPGDATGPQDGPALGTATVRHLLPTAAVARLRLAVAGQALPADARAHRTRAAAPAMPVRL</sequence>
<evidence type="ECO:0000259" key="1">
    <source>
        <dbReference type="Pfam" id="PF00656"/>
    </source>
</evidence>
<proteinExistence type="predicted"/>
<dbReference type="PANTHER" id="PTHR48104:SF30">
    <property type="entry name" value="METACASPASE-1"/>
    <property type="match status" value="1"/>
</dbReference>
<dbReference type="SUPFAM" id="SSF52129">
    <property type="entry name" value="Caspase-like"/>
    <property type="match status" value="1"/>
</dbReference>
<feature type="domain" description="Peptidase C14 caspase" evidence="1">
    <location>
        <begin position="4"/>
        <end position="255"/>
    </location>
</feature>
<evidence type="ECO:0000313" key="3">
    <source>
        <dbReference type="Proteomes" id="UP000295626"/>
    </source>
</evidence>
<keyword evidence="3" id="KW-1185">Reference proteome</keyword>
<dbReference type="PANTHER" id="PTHR48104">
    <property type="entry name" value="METACASPASE-4"/>
    <property type="match status" value="1"/>
</dbReference>
<evidence type="ECO:0000313" key="2">
    <source>
        <dbReference type="EMBL" id="TDC01350.1"/>
    </source>
</evidence>
<accession>A0ABY2DNU6</accession>
<gene>
    <name evidence="2" type="ORF">E1091_03020</name>
</gene>
<reference evidence="2 3" key="1">
    <citation type="submission" date="2019-02" db="EMBL/GenBank/DDBJ databases">
        <title>Draft genome sequences of novel Actinobacteria.</title>
        <authorList>
            <person name="Sahin N."/>
            <person name="Ay H."/>
            <person name="Saygin H."/>
        </authorList>
    </citation>
    <scope>NUCLEOTIDE SEQUENCE [LARGE SCALE GENOMIC DNA]</scope>
    <source>
        <strain evidence="2 3">JCM 30529</strain>
    </source>
</reference>
<dbReference type="Gene3D" id="3.40.50.1460">
    <property type="match status" value="1"/>
</dbReference>
<comment type="caution">
    <text evidence="2">The sequence shown here is derived from an EMBL/GenBank/DDBJ whole genome shotgun (WGS) entry which is preliminary data.</text>
</comment>
<dbReference type="Proteomes" id="UP000295626">
    <property type="component" value="Unassembled WGS sequence"/>
</dbReference>
<dbReference type="InterPro" id="IPR011600">
    <property type="entry name" value="Pept_C14_caspase"/>
</dbReference>